<reference evidence="1 2" key="1">
    <citation type="submission" date="2008-07" db="EMBL/GenBank/DDBJ databases">
        <authorList>
            <person name="Tandeau de Marsac N."/>
            <person name="Ferriera S."/>
            <person name="Johnson J."/>
            <person name="Kravitz S."/>
            <person name="Beeson K."/>
            <person name="Sutton G."/>
            <person name="Rogers Y.-H."/>
            <person name="Friedman R."/>
            <person name="Frazier M."/>
            <person name="Venter J.C."/>
        </authorList>
    </citation>
    <scope>NUCLEOTIDE SEQUENCE [LARGE SCALE GENOMIC DNA]</scope>
    <source>
        <strain evidence="1 2">PCC 7420</strain>
    </source>
</reference>
<evidence type="ECO:0000313" key="2">
    <source>
        <dbReference type="Proteomes" id="UP000003835"/>
    </source>
</evidence>
<dbReference type="EMBL" id="DS989866">
    <property type="protein sequence ID" value="EDX72171.1"/>
    <property type="molecule type" value="Genomic_DNA"/>
</dbReference>
<evidence type="ECO:0000313" key="1">
    <source>
        <dbReference type="EMBL" id="EDX72171.1"/>
    </source>
</evidence>
<protein>
    <submittedName>
        <fullName evidence="1">Uncharacterized protein</fullName>
    </submittedName>
</protein>
<dbReference type="AlphaFoldDB" id="B4W0Z6"/>
<keyword evidence="2" id="KW-1185">Reference proteome</keyword>
<accession>B4W0Z6</accession>
<organism evidence="1 2">
    <name type="scientific">Coleofasciculus chthonoplastes PCC 7420</name>
    <dbReference type="NCBI Taxonomy" id="118168"/>
    <lineage>
        <taxon>Bacteria</taxon>
        <taxon>Bacillati</taxon>
        <taxon>Cyanobacteriota</taxon>
        <taxon>Cyanophyceae</taxon>
        <taxon>Coleofasciculales</taxon>
        <taxon>Coleofasciculaceae</taxon>
        <taxon>Coleofasciculus</taxon>
    </lineage>
</organism>
<proteinExistence type="predicted"/>
<name>B4W0Z6_9CYAN</name>
<dbReference type="STRING" id="118168.MC7420_8263"/>
<dbReference type="Proteomes" id="UP000003835">
    <property type="component" value="Unassembled WGS sequence"/>
</dbReference>
<dbReference type="HOGENOM" id="CLU_3060447_0_0_3"/>
<gene>
    <name evidence="1" type="ORF">MC7420_8263</name>
</gene>
<sequence length="53" mass="5845">MKLARSPSPLNLLRLSLCAVFTHCSFVQSDCLDSAKSLVDLRNQIGRKGHCIT</sequence>